<dbReference type="InterPro" id="IPR017968">
    <property type="entry name" value="Acylphosphatase_CS"/>
</dbReference>
<dbReference type="eggNOG" id="COG1254">
    <property type="taxonomic scope" value="Bacteria"/>
</dbReference>
<dbReference type="Proteomes" id="UP000001880">
    <property type="component" value="Chromosome"/>
</dbReference>
<dbReference type="InterPro" id="IPR036046">
    <property type="entry name" value="Acylphosphatase-like_dom_sf"/>
</dbReference>
<dbReference type="Gene3D" id="3.30.70.100">
    <property type="match status" value="1"/>
</dbReference>
<dbReference type="PANTHER" id="PTHR47268">
    <property type="entry name" value="ACYLPHOSPHATASE"/>
    <property type="match status" value="1"/>
</dbReference>
<dbReference type="PROSITE" id="PS51160">
    <property type="entry name" value="ACYLPHOSPHATASE_3"/>
    <property type="match status" value="1"/>
</dbReference>
<evidence type="ECO:0000256" key="5">
    <source>
        <dbReference type="RuleBase" id="RU004168"/>
    </source>
</evidence>
<dbReference type="AlphaFoldDB" id="D0LRP8"/>
<protein>
    <recommendedName>
        <fullName evidence="2 4">acylphosphatase</fullName>
        <ecNumber evidence="2 4">3.6.1.7</ecNumber>
    </recommendedName>
</protein>
<dbReference type="RefSeq" id="WP_012831632.1">
    <property type="nucleotide sequence ID" value="NC_013440.1"/>
</dbReference>
<evidence type="ECO:0000313" key="8">
    <source>
        <dbReference type="Proteomes" id="UP000001880"/>
    </source>
</evidence>
<dbReference type="GO" id="GO:0003998">
    <property type="term" value="F:acylphosphatase activity"/>
    <property type="evidence" value="ECO:0007669"/>
    <property type="project" value="UniProtKB-EC"/>
</dbReference>
<dbReference type="EC" id="3.6.1.7" evidence="2 4"/>
<dbReference type="PROSITE" id="PS00151">
    <property type="entry name" value="ACYLPHOSPHATASE_2"/>
    <property type="match status" value="1"/>
</dbReference>
<name>D0LRP8_HALO1</name>
<evidence type="ECO:0000256" key="2">
    <source>
        <dbReference type="ARBA" id="ARBA00012150"/>
    </source>
</evidence>
<evidence type="ECO:0000259" key="6">
    <source>
        <dbReference type="PROSITE" id="PS51160"/>
    </source>
</evidence>
<feature type="active site" evidence="4">
    <location>
        <position position="24"/>
    </location>
</feature>
<dbReference type="PRINTS" id="PR00112">
    <property type="entry name" value="ACYLPHPHTASE"/>
</dbReference>
<evidence type="ECO:0000256" key="3">
    <source>
        <dbReference type="ARBA" id="ARBA00047645"/>
    </source>
</evidence>
<dbReference type="SUPFAM" id="SSF54975">
    <property type="entry name" value="Acylphosphatase/BLUF domain-like"/>
    <property type="match status" value="1"/>
</dbReference>
<gene>
    <name evidence="7" type="ordered locus">Hoch_6574</name>
</gene>
<dbReference type="InterPro" id="IPR001792">
    <property type="entry name" value="Acylphosphatase-like_dom"/>
</dbReference>
<keyword evidence="8" id="KW-1185">Reference proteome</keyword>
<dbReference type="HOGENOM" id="CLU_141932_3_2_7"/>
<dbReference type="PANTHER" id="PTHR47268:SF4">
    <property type="entry name" value="ACYLPHOSPHATASE"/>
    <property type="match status" value="1"/>
</dbReference>
<sequence>MAGEADIARMHLRITGRVQGVGYRASTRERARSLELSGWVRNTDDGAVELEAEGAQRALEALLAWCRQGPPGARVIDIERSERVPSGEGNGEFHIER</sequence>
<evidence type="ECO:0000256" key="1">
    <source>
        <dbReference type="ARBA" id="ARBA00005614"/>
    </source>
</evidence>
<keyword evidence="4" id="KW-0378">Hydrolase</keyword>
<proteinExistence type="inferred from homology"/>
<reference evidence="7 8" key="1">
    <citation type="journal article" date="2010" name="Stand. Genomic Sci.">
        <title>Complete genome sequence of Haliangium ochraceum type strain (SMP-2).</title>
        <authorList>
            <consortium name="US DOE Joint Genome Institute (JGI-PGF)"/>
            <person name="Ivanova N."/>
            <person name="Daum C."/>
            <person name="Lang E."/>
            <person name="Abt B."/>
            <person name="Kopitz M."/>
            <person name="Saunders E."/>
            <person name="Lapidus A."/>
            <person name="Lucas S."/>
            <person name="Glavina Del Rio T."/>
            <person name="Nolan M."/>
            <person name="Tice H."/>
            <person name="Copeland A."/>
            <person name="Cheng J.F."/>
            <person name="Chen F."/>
            <person name="Bruce D."/>
            <person name="Goodwin L."/>
            <person name="Pitluck S."/>
            <person name="Mavromatis K."/>
            <person name="Pati A."/>
            <person name="Mikhailova N."/>
            <person name="Chen A."/>
            <person name="Palaniappan K."/>
            <person name="Land M."/>
            <person name="Hauser L."/>
            <person name="Chang Y.J."/>
            <person name="Jeffries C.D."/>
            <person name="Detter J.C."/>
            <person name="Brettin T."/>
            <person name="Rohde M."/>
            <person name="Goker M."/>
            <person name="Bristow J."/>
            <person name="Markowitz V."/>
            <person name="Eisen J.A."/>
            <person name="Hugenholtz P."/>
            <person name="Kyrpides N.C."/>
            <person name="Klenk H.P."/>
        </authorList>
    </citation>
    <scope>NUCLEOTIDE SEQUENCE [LARGE SCALE GENOMIC DNA]</scope>
    <source>
        <strain evidence="8">DSM 14365 / CIP 107738 / JCM 11303 / AJ 13395 / SMP-2</strain>
    </source>
</reference>
<dbReference type="STRING" id="502025.Hoch_6574"/>
<dbReference type="KEGG" id="hoh:Hoch_6574"/>
<organism evidence="7 8">
    <name type="scientific">Haliangium ochraceum (strain DSM 14365 / JCM 11303 / SMP-2)</name>
    <dbReference type="NCBI Taxonomy" id="502025"/>
    <lineage>
        <taxon>Bacteria</taxon>
        <taxon>Pseudomonadati</taxon>
        <taxon>Myxococcota</taxon>
        <taxon>Polyangia</taxon>
        <taxon>Haliangiales</taxon>
        <taxon>Kofleriaceae</taxon>
        <taxon>Haliangium</taxon>
    </lineage>
</organism>
<comment type="catalytic activity">
    <reaction evidence="3 4">
        <text>an acyl phosphate + H2O = a carboxylate + phosphate + H(+)</text>
        <dbReference type="Rhea" id="RHEA:14965"/>
        <dbReference type="ChEBI" id="CHEBI:15377"/>
        <dbReference type="ChEBI" id="CHEBI:15378"/>
        <dbReference type="ChEBI" id="CHEBI:29067"/>
        <dbReference type="ChEBI" id="CHEBI:43474"/>
        <dbReference type="ChEBI" id="CHEBI:59918"/>
        <dbReference type="EC" id="3.6.1.7"/>
    </reaction>
</comment>
<dbReference type="InterPro" id="IPR020456">
    <property type="entry name" value="Acylphosphatase"/>
</dbReference>
<evidence type="ECO:0000256" key="4">
    <source>
        <dbReference type="PROSITE-ProRule" id="PRU00520"/>
    </source>
</evidence>
<comment type="similarity">
    <text evidence="1 5">Belongs to the acylphosphatase family.</text>
</comment>
<feature type="domain" description="Acylphosphatase-like" evidence="6">
    <location>
        <begin position="9"/>
        <end position="97"/>
    </location>
</feature>
<dbReference type="Pfam" id="PF00708">
    <property type="entry name" value="Acylphosphatase"/>
    <property type="match status" value="1"/>
</dbReference>
<feature type="active site" evidence="4">
    <location>
        <position position="42"/>
    </location>
</feature>
<evidence type="ECO:0000313" key="7">
    <source>
        <dbReference type="EMBL" id="ACY19040.1"/>
    </source>
</evidence>
<accession>D0LRP8</accession>
<dbReference type="EMBL" id="CP001804">
    <property type="protein sequence ID" value="ACY19040.1"/>
    <property type="molecule type" value="Genomic_DNA"/>
</dbReference>
<dbReference type="OrthoDB" id="5295388at2"/>